<dbReference type="Proteomes" id="UP000028643">
    <property type="component" value="Unassembled WGS sequence"/>
</dbReference>
<gene>
    <name evidence="1" type="ORF">IV02_28035</name>
</gene>
<evidence type="ECO:0000313" key="1">
    <source>
        <dbReference type="EMBL" id="KFE45039.1"/>
    </source>
</evidence>
<name>A0A085UPC6_PSESX</name>
<proteinExistence type="predicted"/>
<accession>A0A085UPC6</accession>
<sequence>MANLGVSGASAPAGRWYPDGIRAPLVKKCAILAASPAIDQLYAENYDECCAMLRGVTGYVEFAGFDGT</sequence>
<dbReference type="EMBL" id="JPQT01000152">
    <property type="protein sequence ID" value="KFE45039.1"/>
    <property type="molecule type" value="Genomic_DNA"/>
</dbReference>
<protein>
    <submittedName>
        <fullName evidence="1">Uncharacterized protein</fullName>
    </submittedName>
</protein>
<dbReference type="PATRIC" id="fig|317.174.peg.5730"/>
<dbReference type="AlphaFoldDB" id="A0A085UPC6"/>
<evidence type="ECO:0000313" key="2">
    <source>
        <dbReference type="Proteomes" id="UP000028643"/>
    </source>
</evidence>
<reference evidence="1 2" key="1">
    <citation type="submission" date="2014-07" db="EMBL/GenBank/DDBJ databases">
        <title>Draft Genome Sequences of Environmental Pseudomonas syringae strains.</title>
        <authorList>
            <person name="Baltrus D.A."/>
            <person name="Berge O."/>
            <person name="Morris C."/>
        </authorList>
    </citation>
    <scope>NUCLEOTIDE SEQUENCE [LARGE SCALE GENOMIC DNA]</scope>
    <source>
        <strain evidence="1 2">CEB003</strain>
    </source>
</reference>
<organism evidence="1 2">
    <name type="scientific">Pseudomonas syringae</name>
    <dbReference type="NCBI Taxonomy" id="317"/>
    <lineage>
        <taxon>Bacteria</taxon>
        <taxon>Pseudomonadati</taxon>
        <taxon>Pseudomonadota</taxon>
        <taxon>Gammaproteobacteria</taxon>
        <taxon>Pseudomonadales</taxon>
        <taxon>Pseudomonadaceae</taxon>
        <taxon>Pseudomonas</taxon>
    </lineage>
</organism>
<comment type="caution">
    <text evidence="1">The sequence shown here is derived from an EMBL/GenBank/DDBJ whole genome shotgun (WGS) entry which is preliminary data.</text>
</comment>